<gene>
    <name evidence="4" type="ORF">MFIFM68171_04944</name>
</gene>
<reference evidence="4 5" key="1">
    <citation type="submission" date="2024-09" db="EMBL/GenBank/DDBJ databases">
        <title>Itraconazole resistance in Madurella fahalii resulting from another homologue of gene encoding cytochrome P450 14-alpha sterol demethylase (CYP51).</title>
        <authorList>
            <person name="Yoshioka I."/>
            <person name="Fahal A.H."/>
            <person name="Kaneko S."/>
            <person name="Yaguchi T."/>
        </authorList>
    </citation>
    <scope>NUCLEOTIDE SEQUENCE [LARGE SCALE GENOMIC DNA]</scope>
    <source>
        <strain evidence="4 5">IFM 68171</strain>
    </source>
</reference>
<feature type="region of interest" description="Disordered" evidence="1">
    <location>
        <begin position="303"/>
        <end position="322"/>
    </location>
</feature>
<dbReference type="Proteomes" id="UP001628179">
    <property type="component" value="Unassembled WGS sequence"/>
</dbReference>
<evidence type="ECO:0000259" key="3">
    <source>
        <dbReference type="PROSITE" id="PS50213"/>
    </source>
</evidence>
<feature type="signal peptide" evidence="2">
    <location>
        <begin position="1"/>
        <end position="17"/>
    </location>
</feature>
<accession>A0ABQ0GAI8</accession>
<keyword evidence="2" id="KW-0732">Signal</keyword>
<evidence type="ECO:0000256" key="1">
    <source>
        <dbReference type="SAM" id="MobiDB-lite"/>
    </source>
</evidence>
<dbReference type="GeneID" id="98175687"/>
<dbReference type="PROSITE" id="PS50213">
    <property type="entry name" value="FAS1"/>
    <property type="match status" value="2"/>
</dbReference>
<dbReference type="InterPro" id="IPR000782">
    <property type="entry name" value="FAS1_domain"/>
</dbReference>
<name>A0ABQ0GAI8_9PEZI</name>
<keyword evidence="5" id="KW-1185">Reference proteome</keyword>
<dbReference type="InterPro" id="IPR050904">
    <property type="entry name" value="Adhesion/Biosynth-related"/>
</dbReference>
<feature type="region of interest" description="Disordered" evidence="1">
    <location>
        <begin position="332"/>
        <end position="359"/>
    </location>
</feature>
<feature type="compositionally biased region" description="Polar residues" evidence="1">
    <location>
        <begin position="313"/>
        <end position="322"/>
    </location>
</feature>
<dbReference type="Gene3D" id="2.30.180.10">
    <property type="entry name" value="FAS1 domain"/>
    <property type="match status" value="2"/>
</dbReference>
<evidence type="ECO:0000313" key="4">
    <source>
        <dbReference type="EMBL" id="GAB1314734.1"/>
    </source>
</evidence>
<dbReference type="SUPFAM" id="SSF82153">
    <property type="entry name" value="FAS1 domain"/>
    <property type="match status" value="2"/>
</dbReference>
<organism evidence="4 5">
    <name type="scientific">Madurella fahalii</name>
    <dbReference type="NCBI Taxonomy" id="1157608"/>
    <lineage>
        <taxon>Eukaryota</taxon>
        <taxon>Fungi</taxon>
        <taxon>Dikarya</taxon>
        <taxon>Ascomycota</taxon>
        <taxon>Pezizomycotina</taxon>
        <taxon>Sordariomycetes</taxon>
        <taxon>Sordariomycetidae</taxon>
        <taxon>Sordariales</taxon>
        <taxon>Sordariales incertae sedis</taxon>
        <taxon>Madurella</taxon>
    </lineage>
</organism>
<comment type="caution">
    <text evidence="4">The sequence shown here is derived from an EMBL/GenBank/DDBJ whole genome shotgun (WGS) entry which is preliminary data.</text>
</comment>
<feature type="compositionally biased region" description="Low complexity" evidence="1">
    <location>
        <begin position="332"/>
        <end position="345"/>
    </location>
</feature>
<dbReference type="RefSeq" id="XP_070916465.1">
    <property type="nucleotide sequence ID" value="XM_071060364.1"/>
</dbReference>
<evidence type="ECO:0000313" key="5">
    <source>
        <dbReference type="Proteomes" id="UP001628179"/>
    </source>
</evidence>
<protein>
    <submittedName>
        <fullName evidence="4">Tgf beta induced protein ig-h3</fullName>
    </submittedName>
</protein>
<feature type="chain" id="PRO_5045439092" evidence="2">
    <location>
        <begin position="18"/>
        <end position="385"/>
    </location>
</feature>
<feature type="domain" description="FAS1" evidence="3">
    <location>
        <begin position="18"/>
        <end position="168"/>
    </location>
</feature>
<dbReference type="EMBL" id="BAAFSV010000002">
    <property type="protein sequence ID" value="GAB1314734.1"/>
    <property type="molecule type" value="Genomic_DNA"/>
</dbReference>
<dbReference type="Pfam" id="PF02469">
    <property type="entry name" value="Fasciclin"/>
    <property type="match status" value="2"/>
</dbReference>
<feature type="compositionally biased region" description="Low complexity" evidence="1">
    <location>
        <begin position="303"/>
        <end position="312"/>
    </location>
</feature>
<dbReference type="SMART" id="SM00554">
    <property type="entry name" value="FAS1"/>
    <property type="match status" value="2"/>
</dbReference>
<dbReference type="PANTHER" id="PTHR10900:SF77">
    <property type="entry name" value="FI19380P1"/>
    <property type="match status" value="1"/>
</dbReference>
<sequence>MRLKSLVVLAAVNTSSAQTLAEVLQAQSATLSVLNSWLSSQQLVFTILSSAQGVTLLAPSNNALNQLFSTPFATQLAQDPNLLTAFLSYHVLNGVFFISDFLNTQSLISVPTFLDIEAYSNVTGGQRILSGSQNGAVTFYSGNGAQTNVEPYDFNYAGGTIHIIDSVLTLPASVTNSLISAGLIAALGAFRRAGVENTLNLAADVTIFAPNNDAFNAIGSTVDSMTLEQLTTVLNYHVVQGKVLYSQLIAGGRELTAEGGILNFRTENGVLFVNSAKVVQPNVLVANGVVHVVDGVLNPANSTATPNPAASTQEPAFNGATSTSGGVPFTSSIPTITSPATPTVSTGGGNDDGGGPPVTALAARARPAAVGLTAFLGGVMVMANL</sequence>
<dbReference type="InterPro" id="IPR036378">
    <property type="entry name" value="FAS1_dom_sf"/>
</dbReference>
<dbReference type="PANTHER" id="PTHR10900">
    <property type="entry name" value="PERIOSTIN-RELATED"/>
    <property type="match status" value="1"/>
</dbReference>
<feature type="compositionally biased region" description="Gly residues" evidence="1">
    <location>
        <begin position="346"/>
        <end position="356"/>
    </location>
</feature>
<feature type="domain" description="FAS1" evidence="3">
    <location>
        <begin position="171"/>
        <end position="297"/>
    </location>
</feature>
<evidence type="ECO:0000256" key="2">
    <source>
        <dbReference type="SAM" id="SignalP"/>
    </source>
</evidence>
<proteinExistence type="predicted"/>